<comment type="caution">
    <text evidence="2">The sequence shown here is derived from an EMBL/GenBank/DDBJ whole genome shotgun (WGS) entry which is preliminary data.</text>
</comment>
<dbReference type="EMBL" id="JAUEDM010000008">
    <property type="protein sequence ID" value="KAK3313202.1"/>
    <property type="molecule type" value="Genomic_DNA"/>
</dbReference>
<proteinExistence type="predicted"/>
<feature type="signal peptide" evidence="1">
    <location>
        <begin position="1"/>
        <end position="29"/>
    </location>
</feature>
<gene>
    <name evidence="2" type="ORF">B0H66DRAFT_388091</name>
</gene>
<dbReference type="Proteomes" id="UP001283341">
    <property type="component" value="Unassembled WGS sequence"/>
</dbReference>
<reference evidence="2" key="1">
    <citation type="journal article" date="2023" name="Mol. Phylogenet. Evol.">
        <title>Genome-scale phylogeny and comparative genomics of the fungal order Sordariales.</title>
        <authorList>
            <person name="Hensen N."/>
            <person name="Bonometti L."/>
            <person name="Westerberg I."/>
            <person name="Brannstrom I.O."/>
            <person name="Guillou S."/>
            <person name="Cros-Aarteil S."/>
            <person name="Calhoun S."/>
            <person name="Haridas S."/>
            <person name="Kuo A."/>
            <person name="Mondo S."/>
            <person name="Pangilinan J."/>
            <person name="Riley R."/>
            <person name="LaButti K."/>
            <person name="Andreopoulos B."/>
            <person name="Lipzen A."/>
            <person name="Chen C."/>
            <person name="Yan M."/>
            <person name="Daum C."/>
            <person name="Ng V."/>
            <person name="Clum A."/>
            <person name="Steindorff A."/>
            <person name="Ohm R.A."/>
            <person name="Martin F."/>
            <person name="Silar P."/>
            <person name="Natvig D.O."/>
            <person name="Lalanne C."/>
            <person name="Gautier V."/>
            <person name="Ament-Velasquez S.L."/>
            <person name="Kruys A."/>
            <person name="Hutchinson M.I."/>
            <person name="Powell A.J."/>
            <person name="Barry K."/>
            <person name="Miller A.N."/>
            <person name="Grigoriev I.V."/>
            <person name="Debuchy R."/>
            <person name="Gladieux P."/>
            <person name="Hiltunen Thoren M."/>
            <person name="Johannesson H."/>
        </authorList>
    </citation>
    <scope>NUCLEOTIDE SEQUENCE</scope>
    <source>
        <strain evidence="2">CBS 118394</strain>
    </source>
</reference>
<organism evidence="2 3">
    <name type="scientific">Apodospora peruviana</name>
    <dbReference type="NCBI Taxonomy" id="516989"/>
    <lineage>
        <taxon>Eukaryota</taxon>
        <taxon>Fungi</taxon>
        <taxon>Dikarya</taxon>
        <taxon>Ascomycota</taxon>
        <taxon>Pezizomycotina</taxon>
        <taxon>Sordariomycetes</taxon>
        <taxon>Sordariomycetidae</taxon>
        <taxon>Sordariales</taxon>
        <taxon>Lasiosphaeriaceae</taxon>
        <taxon>Apodospora</taxon>
    </lineage>
</organism>
<sequence length="209" mass="23079">MRTSRVSIGLLSGLLTLLAALLLPTFALSFHSRVKGDTTPLSLDGRDAEMEEDCSASRAKTNLQVSSAYTNRGSPFQAYNSTISFILYNEAAHARGNCSAFGDALTPNGVGWDPYLWYDCTLQSEGKNTTANVTTKFQYNSVLNEITLNQTWYCTGIEWYRYSVTAFGWGRIPFDCLDDGAFERECHQDTVLYFPAEIDIKSIDGGGKG</sequence>
<reference evidence="2" key="2">
    <citation type="submission" date="2023-06" db="EMBL/GenBank/DDBJ databases">
        <authorList>
            <consortium name="Lawrence Berkeley National Laboratory"/>
            <person name="Haridas S."/>
            <person name="Hensen N."/>
            <person name="Bonometti L."/>
            <person name="Westerberg I."/>
            <person name="Brannstrom I.O."/>
            <person name="Guillou S."/>
            <person name="Cros-Aarteil S."/>
            <person name="Calhoun S."/>
            <person name="Kuo A."/>
            <person name="Mondo S."/>
            <person name="Pangilinan J."/>
            <person name="Riley R."/>
            <person name="Labutti K."/>
            <person name="Andreopoulos B."/>
            <person name="Lipzen A."/>
            <person name="Chen C."/>
            <person name="Yanf M."/>
            <person name="Daum C."/>
            <person name="Ng V."/>
            <person name="Clum A."/>
            <person name="Steindorff A."/>
            <person name="Ohm R."/>
            <person name="Martin F."/>
            <person name="Silar P."/>
            <person name="Natvig D."/>
            <person name="Lalanne C."/>
            <person name="Gautier V."/>
            <person name="Ament-Velasquez S.L."/>
            <person name="Kruys A."/>
            <person name="Hutchinson M.I."/>
            <person name="Powell A.J."/>
            <person name="Barry K."/>
            <person name="Miller A.N."/>
            <person name="Grigoriev I.V."/>
            <person name="Debuchy R."/>
            <person name="Gladieux P."/>
            <person name="Thoren M.H."/>
            <person name="Johannesson H."/>
        </authorList>
    </citation>
    <scope>NUCLEOTIDE SEQUENCE</scope>
    <source>
        <strain evidence="2">CBS 118394</strain>
    </source>
</reference>
<accession>A0AAE0LZ87</accession>
<name>A0AAE0LZ87_9PEZI</name>
<feature type="chain" id="PRO_5042115561" description="AA1-like domain-containing protein" evidence="1">
    <location>
        <begin position="30"/>
        <end position="209"/>
    </location>
</feature>
<keyword evidence="1" id="KW-0732">Signal</keyword>
<evidence type="ECO:0008006" key="4">
    <source>
        <dbReference type="Google" id="ProtNLM"/>
    </source>
</evidence>
<evidence type="ECO:0000313" key="3">
    <source>
        <dbReference type="Proteomes" id="UP001283341"/>
    </source>
</evidence>
<dbReference type="AlphaFoldDB" id="A0AAE0LZ87"/>
<protein>
    <recommendedName>
        <fullName evidence="4">AA1-like domain-containing protein</fullName>
    </recommendedName>
</protein>
<keyword evidence="3" id="KW-1185">Reference proteome</keyword>
<evidence type="ECO:0000256" key="1">
    <source>
        <dbReference type="SAM" id="SignalP"/>
    </source>
</evidence>
<evidence type="ECO:0000313" key="2">
    <source>
        <dbReference type="EMBL" id="KAK3313202.1"/>
    </source>
</evidence>